<feature type="transmembrane region" description="Helical" evidence="1">
    <location>
        <begin position="12"/>
        <end position="35"/>
    </location>
</feature>
<gene>
    <name evidence="2" type="ORF">UU16_C0032G0012</name>
</gene>
<accession>A0A0G0VMD1</accession>
<sequence length="43" mass="4908">YLQMQDWYPFLLMIGFTLAVYVGASIVVAITSKLLKKRSSVKQ</sequence>
<reference evidence="2 3" key="1">
    <citation type="journal article" date="2015" name="Nature">
        <title>rRNA introns, odd ribosomes, and small enigmatic genomes across a large radiation of phyla.</title>
        <authorList>
            <person name="Brown C.T."/>
            <person name="Hug L.A."/>
            <person name="Thomas B.C."/>
            <person name="Sharon I."/>
            <person name="Castelle C.J."/>
            <person name="Singh A."/>
            <person name="Wilkins M.J."/>
            <person name="Williams K.H."/>
            <person name="Banfield J.F."/>
        </authorList>
    </citation>
    <scope>NUCLEOTIDE SEQUENCE [LARGE SCALE GENOMIC DNA]</scope>
</reference>
<keyword evidence="1" id="KW-1133">Transmembrane helix</keyword>
<organism evidence="2 3">
    <name type="scientific">Candidatus Woesebacteria bacterium GW2011_GWA2_40_7</name>
    <dbReference type="NCBI Taxonomy" id="1618562"/>
    <lineage>
        <taxon>Bacteria</taxon>
        <taxon>Candidatus Woeseibacteriota</taxon>
    </lineage>
</organism>
<dbReference type="Proteomes" id="UP000034013">
    <property type="component" value="Unassembled WGS sequence"/>
</dbReference>
<proteinExistence type="predicted"/>
<keyword evidence="1" id="KW-0472">Membrane</keyword>
<protein>
    <submittedName>
        <fullName evidence="2">Uncharacterized protein</fullName>
    </submittedName>
</protein>
<dbReference type="EMBL" id="LBZO01000032">
    <property type="protein sequence ID" value="KKR73060.1"/>
    <property type="molecule type" value="Genomic_DNA"/>
</dbReference>
<dbReference type="AlphaFoldDB" id="A0A0G0VMD1"/>
<name>A0A0G0VMD1_9BACT</name>
<comment type="caution">
    <text evidence="2">The sequence shown here is derived from an EMBL/GenBank/DDBJ whole genome shotgun (WGS) entry which is preliminary data.</text>
</comment>
<evidence type="ECO:0000256" key="1">
    <source>
        <dbReference type="SAM" id="Phobius"/>
    </source>
</evidence>
<evidence type="ECO:0000313" key="3">
    <source>
        <dbReference type="Proteomes" id="UP000034013"/>
    </source>
</evidence>
<keyword evidence="1" id="KW-0812">Transmembrane</keyword>
<feature type="non-terminal residue" evidence="2">
    <location>
        <position position="1"/>
    </location>
</feature>
<evidence type="ECO:0000313" key="2">
    <source>
        <dbReference type="EMBL" id="KKR73060.1"/>
    </source>
</evidence>